<evidence type="ECO:0000256" key="6">
    <source>
        <dbReference type="ARBA" id="ARBA00022454"/>
    </source>
</evidence>
<evidence type="ECO:0000256" key="13">
    <source>
        <dbReference type="ARBA" id="ARBA00023212"/>
    </source>
</evidence>
<feature type="region of interest" description="Disordered" evidence="17">
    <location>
        <begin position="141"/>
        <end position="173"/>
    </location>
</feature>
<dbReference type="VEuPathDB" id="FungiDB:C8Q69DRAFT_123260"/>
<keyword evidence="6" id="KW-0158">Chromosome</keyword>
<dbReference type="GO" id="GO:0051301">
    <property type="term" value="P:cell division"/>
    <property type="evidence" value="ECO:0007669"/>
    <property type="project" value="UniProtKB-KW"/>
</dbReference>
<evidence type="ECO:0000256" key="1">
    <source>
        <dbReference type="ARBA" id="ARBA00004123"/>
    </source>
</evidence>
<dbReference type="PANTHER" id="PTHR28200">
    <property type="entry name" value="DASH COMPLEX SUBUNIT ASK1"/>
    <property type="match status" value="1"/>
</dbReference>
<evidence type="ECO:0000256" key="12">
    <source>
        <dbReference type="ARBA" id="ARBA00022838"/>
    </source>
</evidence>
<accession>A0A443HIP2</accession>
<evidence type="ECO:0000256" key="14">
    <source>
        <dbReference type="ARBA" id="ARBA00023242"/>
    </source>
</evidence>
<keyword evidence="11" id="KW-0159">Chromosome partition</keyword>
<dbReference type="InterPro" id="IPR013964">
    <property type="entry name" value="DASH_Ask1"/>
</dbReference>
<dbReference type="GO" id="GO:0008608">
    <property type="term" value="P:attachment of spindle microtubules to kinetochore"/>
    <property type="evidence" value="ECO:0007669"/>
    <property type="project" value="InterPro"/>
</dbReference>
<evidence type="ECO:0000313" key="18">
    <source>
        <dbReference type="EMBL" id="RWQ91627.1"/>
    </source>
</evidence>
<sequence>MSRPTIPPQRNLTLTEELEKLEQSITLTLQEIDSNFSRAHRIVTTTILPIVEQYAEHSRDVWEGAKFWKQFFEASANVSLSGYEDQPNEDATEQEPTVTEGDTTAADTTQTAEEHTSYEDQSSQHIDLENEEDEDLNFSSLSLSQGHSTPRVHPSQKTKIEDDVTSSSIPYPSPYETLRQEVVETEAPSVLRDAALSTPGKFTSRTHDITEDISVTPGSSPFIPPASHIKQETAQKSKYQKSTDPVLHRVLDKTYRVQATPLGKGYGNTRSKFAITPKTKPASKYNFDDSPISSPEPEAPQLHAEIFSSPLKGETPATNRKRRTSSIPHMTPKPGISVLTPAKKLTGKSAIFDSDDDLDNEDEFGYSPPKTMQFHIPQSRLMKTPAKEASRRIVEDLLATAGGDDISDTYDEQSPSVIGRAKALEDETF</sequence>
<proteinExistence type="inferred from homology"/>
<dbReference type="PANTHER" id="PTHR28200:SF1">
    <property type="entry name" value="DASH COMPLEX SUBUNIT ASK1"/>
    <property type="match status" value="1"/>
</dbReference>
<keyword evidence="16" id="KW-0137">Centromere</keyword>
<evidence type="ECO:0000256" key="3">
    <source>
        <dbReference type="ARBA" id="ARBA00004629"/>
    </source>
</evidence>
<gene>
    <name evidence="18" type="ORF">C8Q69DRAFT_123260</name>
</gene>
<evidence type="ECO:0000256" key="15">
    <source>
        <dbReference type="ARBA" id="ARBA00023306"/>
    </source>
</evidence>
<dbReference type="GO" id="GO:0044732">
    <property type="term" value="C:mitotic spindle pole body"/>
    <property type="evidence" value="ECO:0007669"/>
    <property type="project" value="TreeGrafter"/>
</dbReference>
<feature type="region of interest" description="Disordered" evidence="17">
    <location>
        <begin position="311"/>
        <end position="339"/>
    </location>
</feature>
<dbReference type="STRING" id="264951.A0A443HIP2"/>
<comment type="similarity">
    <text evidence="4">Belongs to the DASH complex ASK1 family.</text>
</comment>
<reference evidence="18 19" key="1">
    <citation type="journal article" date="2018" name="Front. Microbiol.">
        <title>Genomic and genetic insights into a cosmopolitan fungus, Paecilomyces variotii (Eurotiales).</title>
        <authorList>
            <person name="Urquhart A.S."/>
            <person name="Mondo S.J."/>
            <person name="Makela M.R."/>
            <person name="Hane J.K."/>
            <person name="Wiebenga A."/>
            <person name="He G."/>
            <person name="Mihaltcheva S."/>
            <person name="Pangilinan J."/>
            <person name="Lipzen A."/>
            <person name="Barry K."/>
            <person name="de Vries R.P."/>
            <person name="Grigoriev I.V."/>
            <person name="Idnurm A."/>
        </authorList>
    </citation>
    <scope>NUCLEOTIDE SEQUENCE [LARGE SCALE GENOMIC DNA]</scope>
    <source>
        <strain evidence="18 19">CBS 101075</strain>
    </source>
</reference>
<feature type="compositionally biased region" description="Low complexity" evidence="17">
    <location>
        <begin position="97"/>
        <end position="111"/>
    </location>
</feature>
<keyword evidence="8" id="KW-0132">Cell division</keyword>
<evidence type="ECO:0000256" key="7">
    <source>
        <dbReference type="ARBA" id="ARBA00022490"/>
    </source>
</evidence>
<comment type="subcellular location">
    <subcellularLocation>
        <location evidence="3">Chromosome</location>
        <location evidence="3">Centromere</location>
        <location evidence="3">Kinetochore</location>
    </subcellularLocation>
    <subcellularLocation>
        <location evidence="2">Cytoplasm</location>
        <location evidence="2">Cytoskeleton</location>
        <location evidence="2">Spindle</location>
    </subcellularLocation>
    <subcellularLocation>
        <location evidence="1">Nucleus</location>
    </subcellularLocation>
</comment>
<evidence type="ECO:0000256" key="2">
    <source>
        <dbReference type="ARBA" id="ARBA00004186"/>
    </source>
</evidence>
<dbReference type="GO" id="GO:0005874">
    <property type="term" value="C:microtubule"/>
    <property type="evidence" value="ECO:0007669"/>
    <property type="project" value="UniProtKB-KW"/>
</dbReference>
<dbReference type="Proteomes" id="UP000283841">
    <property type="component" value="Unassembled WGS sequence"/>
</dbReference>
<dbReference type="GO" id="GO:0072686">
    <property type="term" value="C:mitotic spindle"/>
    <property type="evidence" value="ECO:0007669"/>
    <property type="project" value="InterPro"/>
</dbReference>
<evidence type="ECO:0000256" key="4">
    <source>
        <dbReference type="ARBA" id="ARBA00010731"/>
    </source>
</evidence>
<name>A0A443HIP2_BYSSP</name>
<dbReference type="AlphaFoldDB" id="A0A443HIP2"/>
<protein>
    <recommendedName>
        <fullName evidence="5">DASH complex subunit ASK1</fullName>
    </recommendedName>
</protein>
<evidence type="ECO:0000256" key="10">
    <source>
        <dbReference type="ARBA" id="ARBA00022776"/>
    </source>
</evidence>
<feature type="region of interest" description="Disordered" evidence="17">
    <location>
        <begin position="81"/>
        <end position="126"/>
    </location>
</feature>
<dbReference type="GO" id="GO:0042729">
    <property type="term" value="C:DASH complex"/>
    <property type="evidence" value="ECO:0007669"/>
    <property type="project" value="InterPro"/>
</dbReference>
<keyword evidence="12" id="KW-0995">Kinetochore</keyword>
<evidence type="ECO:0000256" key="8">
    <source>
        <dbReference type="ARBA" id="ARBA00022618"/>
    </source>
</evidence>
<keyword evidence="9" id="KW-0493">Microtubule</keyword>
<evidence type="ECO:0000256" key="16">
    <source>
        <dbReference type="ARBA" id="ARBA00023328"/>
    </source>
</evidence>
<evidence type="ECO:0000256" key="9">
    <source>
        <dbReference type="ARBA" id="ARBA00022701"/>
    </source>
</evidence>
<keyword evidence="15" id="KW-0131">Cell cycle</keyword>
<dbReference type="EMBL" id="RCNU01000018">
    <property type="protein sequence ID" value="RWQ91627.1"/>
    <property type="molecule type" value="Genomic_DNA"/>
</dbReference>
<evidence type="ECO:0000256" key="11">
    <source>
        <dbReference type="ARBA" id="ARBA00022829"/>
    </source>
</evidence>
<dbReference type="Pfam" id="PF08655">
    <property type="entry name" value="DASH_Ask1"/>
    <property type="match status" value="1"/>
</dbReference>
<feature type="region of interest" description="Disordered" evidence="17">
    <location>
        <begin position="401"/>
        <end position="429"/>
    </location>
</feature>
<comment type="caution">
    <text evidence="18">The sequence shown here is derived from an EMBL/GenBank/DDBJ whole genome shotgun (WGS) entry which is preliminary data.</text>
</comment>
<keyword evidence="19" id="KW-1185">Reference proteome</keyword>
<keyword evidence="7" id="KW-0963">Cytoplasm</keyword>
<keyword evidence="13" id="KW-0206">Cytoskeleton</keyword>
<keyword evidence="10" id="KW-0498">Mitosis</keyword>
<keyword evidence="14" id="KW-0539">Nucleus</keyword>
<dbReference type="GeneID" id="39594512"/>
<organism evidence="18 19">
    <name type="scientific">Byssochlamys spectabilis</name>
    <name type="common">Paecilomyces variotii</name>
    <dbReference type="NCBI Taxonomy" id="264951"/>
    <lineage>
        <taxon>Eukaryota</taxon>
        <taxon>Fungi</taxon>
        <taxon>Dikarya</taxon>
        <taxon>Ascomycota</taxon>
        <taxon>Pezizomycotina</taxon>
        <taxon>Eurotiomycetes</taxon>
        <taxon>Eurotiomycetidae</taxon>
        <taxon>Eurotiales</taxon>
        <taxon>Thermoascaceae</taxon>
        <taxon>Paecilomyces</taxon>
    </lineage>
</organism>
<evidence type="ECO:0000256" key="5">
    <source>
        <dbReference type="ARBA" id="ARBA00014520"/>
    </source>
</evidence>
<evidence type="ECO:0000313" key="19">
    <source>
        <dbReference type="Proteomes" id="UP000283841"/>
    </source>
</evidence>
<dbReference type="RefSeq" id="XP_028481272.1">
    <property type="nucleotide sequence ID" value="XM_028625235.1"/>
</dbReference>
<evidence type="ECO:0000256" key="17">
    <source>
        <dbReference type="SAM" id="MobiDB-lite"/>
    </source>
</evidence>